<reference evidence="3 4" key="1">
    <citation type="submission" date="2020-10" db="EMBL/GenBank/DDBJ databases">
        <title>Mouse Oral microbiota.</title>
        <authorList>
            <person name="Joseph S."/>
            <person name="Aduse-Opoku J."/>
        </authorList>
    </citation>
    <scope>NUCLEOTIDE SEQUENCE [LARGE SCALE GENOMIC DNA]</scope>
    <source>
        <strain evidence="3 4">19428wE5_W307</strain>
    </source>
</reference>
<feature type="signal peptide" evidence="2">
    <location>
        <begin position="1"/>
        <end position="23"/>
    </location>
</feature>
<keyword evidence="2" id="KW-0732">Signal</keyword>
<protein>
    <submittedName>
        <fullName evidence="3">Zinc ABC transporter substrate-binding protein</fullName>
    </submittedName>
</protein>
<dbReference type="PANTHER" id="PTHR42953">
    <property type="entry name" value="HIGH-AFFINITY ZINC UPTAKE SYSTEM PROTEIN ZNUA-RELATED"/>
    <property type="match status" value="1"/>
</dbReference>
<keyword evidence="4" id="KW-1185">Reference proteome</keyword>
<feature type="coiled-coil region" evidence="1">
    <location>
        <begin position="231"/>
        <end position="266"/>
    </location>
</feature>
<evidence type="ECO:0000256" key="2">
    <source>
        <dbReference type="SAM" id="SignalP"/>
    </source>
</evidence>
<keyword evidence="1" id="KW-0175">Coiled coil</keyword>
<dbReference type="InterPro" id="IPR006127">
    <property type="entry name" value="ZnuA-like"/>
</dbReference>
<organism evidence="3 4">
    <name type="scientific">Jeotgalicoccus nanhaiensis</name>
    <dbReference type="NCBI Taxonomy" id="568603"/>
    <lineage>
        <taxon>Bacteria</taxon>
        <taxon>Bacillati</taxon>
        <taxon>Bacillota</taxon>
        <taxon>Bacilli</taxon>
        <taxon>Bacillales</taxon>
        <taxon>Staphylococcaceae</taxon>
        <taxon>Jeotgalicoccus</taxon>
    </lineage>
</organism>
<proteinExistence type="predicted"/>
<dbReference type="InterPro" id="IPR050492">
    <property type="entry name" value="Bact_metal-bind_prot9"/>
</dbReference>
<dbReference type="PANTHER" id="PTHR42953:SF8">
    <property type="entry name" value="ZINT DOMAIN-CONTAINING PROTEIN"/>
    <property type="match status" value="1"/>
</dbReference>
<dbReference type="EMBL" id="JADGLW010000003">
    <property type="protein sequence ID" value="MBF0753979.1"/>
    <property type="molecule type" value="Genomic_DNA"/>
</dbReference>
<dbReference type="Pfam" id="PF01297">
    <property type="entry name" value="ZnuA"/>
    <property type="match status" value="1"/>
</dbReference>
<dbReference type="Proteomes" id="UP000647980">
    <property type="component" value="Unassembled WGS sequence"/>
</dbReference>
<sequence length="386" mass="43313">MRRLNWMLLFAAVIILTACSSDTEDSDKLKIYTTVYPLEYIISEIGGDTVETESILPPGADGHSYEPTSQEMLKYADGDGVVYVGEGMEAFSENIADALGSEETALIKIGDYHELFSGAPEEFAGREHEADDDFIEGMKEHYHTGDTVELSASGNGDKIEWAAAEGKDEFEVVSSGEEFKYTAGAKSFSVRASIYENGKLIAEDIADIKIDNHDSFDPHIWIDPLKMIETAEILKDELIKLNEDEETLYQENYEKLVKELTALDEEFSEVLSSKKNAKIIVPHAAFGYWQRYGVKQIPVSGYSMSDEPSQQQLSELLKTAEDNDLKYVLFEQNSPGRISEVIQEEIGAEAEYIHNMEVRTEADIENQEDYISLMKRNLGVLDKVTE</sequence>
<name>A0ABR9XYB7_9STAP</name>
<dbReference type="RefSeq" id="WP_135097931.1">
    <property type="nucleotide sequence ID" value="NZ_JADGLW010000003.1"/>
</dbReference>
<evidence type="ECO:0000313" key="3">
    <source>
        <dbReference type="EMBL" id="MBF0753979.1"/>
    </source>
</evidence>
<evidence type="ECO:0000313" key="4">
    <source>
        <dbReference type="Proteomes" id="UP000647980"/>
    </source>
</evidence>
<dbReference type="PRINTS" id="PR00691">
    <property type="entry name" value="ADHESINB"/>
</dbReference>
<accession>A0ABR9XYB7</accession>
<feature type="chain" id="PRO_5046698119" evidence="2">
    <location>
        <begin position="24"/>
        <end position="386"/>
    </location>
</feature>
<dbReference type="Gene3D" id="3.40.50.1980">
    <property type="entry name" value="Nitrogenase molybdenum iron protein domain"/>
    <property type="match status" value="2"/>
</dbReference>
<evidence type="ECO:0000256" key="1">
    <source>
        <dbReference type="SAM" id="Coils"/>
    </source>
</evidence>
<comment type="caution">
    <text evidence="3">The sequence shown here is derived from an EMBL/GenBank/DDBJ whole genome shotgun (WGS) entry which is preliminary data.</text>
</comment>
<dbReference type="PROSITE" id="PS51257">
    <property type="entry name" value="PROKAR_LIPOPROTEIN"/>
    <property type="match status" value="1"/>
</dbReference>
<dbReference type="SUPFAM" id="SSF53807">
    <property type="entry name" value="Helical backbone' metal receptor"/>
    <property type="match status" value="1"/>
</dbReference>
<gene>
    <name evidence="3" type="ORF">IR135_06825</name>
</gene>
<dbReference type="InterPro" id="IPR006129">
    <property type="entry name" value="AdhesinB"/>
</dbReference>